<proteinExistence type="predicted"/>
<name>A0A2H4YGF4_9CAUD</name>
<accession>A0A2H4YGF4</accession>
<evidence type="ECO:0000313" key="1">
    <source>
        <dbReference type="EMBL" id="AUE23248.1"/>
    </source>
</evidence>
<reference evidence="1 2" key="1">
    <citation type="submission" date="2017-10" db="EMBL/GenBank/DDBJ databases">
        <title>Antibacterial composition for extension of chilled fish shelf life and decreasing of risk of food-borne infections, bacteriophage strains for its preparation.</title>
        <authorList>
            <person name="Zulkarneev E.R."/>
            <person name="Aleshkin A.V."/>
            <person name="Rubalsky O.V."/>
            <person name="Kiseleva I.A."/>
            <person name="Rubalskii E.O."/>
            <person name="Lebedev S.N."/>
        </authorList>
    </citation>
    <scope>NUCLEOTIDE SEQUENCE [LARGE SCALE GENOMIC DNA]</scope>
</reference>
<organism evidence="1 2">
    <name type="scientific">Raoultella phage Ro1</name>
    <dbReference type="NCBI Taxonomy" id="2053702"/>
    <lineage>
        <taxon>Viruses</taxon>
        <taxon>Duplodnaviria</taxon>
        <taxon>Heunggongvirae</taxon>
        <taxon>Uroviricota</taxon>
        <taxon>Caudoviricetes</taxon>
        <taxon>Vequintavirinae</taxon>
        <taxon>Mydovirus</taxon>
        <taxon>Mydovirus Ro1</taxon>
    </lineage>
</organism>
<keyword evidence="2" id="KW-1185">Reference proteome</keyword>
<dbReference type="EMBL" id="MG250486">
    <property type="protein sequence ID" value="AUE23248.1"/>
    <property type="molecule type" value="Genomic_DNA"/>
</dbReference>
<sequence length="52" mass="6037">MLSKGGKIVYSCPNCRNKKIGKIIIYGQCSWECLKCGHFGPWRGRYKERNND</sequence>
<protein>
    <submittedName>
        <fullName evidence="1">Uncharacterized protein</fullName>
    </submittedName>
</protein>
<gene>
    <name evidence="1" type="ORF">Ro1_00022</name>
</gene>
<dbReference type="Proteomes" id="UP000241480">
    <property type="component" value="Segment"/>
</dbReference>
<evidence type="ECO:0000313" key="2">
    <source>
        <dbReference type="Proteomes" id="UP000241480"/>
    </source>
</evidence>